<gene>
    <name evidence="1" type="ORF">NLG97_g1145</name>
</gene>
<sequence>MVLLQLTRPFRPQTTPTQLWLETFAHWQFHLPHVGARWPLLFEVNAFAFTSPQSPSHLSSKQPSPQFAGFCLSPSRIMKSFAIISSLIAAAAAAKCGGDNCARQVTGTRDGLLAITSRQADCSSFMQTTVVPDATTTTVTVTVDPEEPAKFKRANHEVRAATQVPTAVPAYASGCDSASRYSSACSCWGITASVTTATQPTKTVTVTVTSDYCEDL</sequence>
<organism evidence="1 2">
    <name type="scientific">Lecanicillium saksenae</name>
    <dbReference type="NCBI Taxonomy" id="468837"/>
    <lineage>
        <taxon>Eukaryota</taxon>
        <taxon>Fungi</taxon>
        <taxon>Dikarya</taxon>
        <taxon>Ascomycota</taxon>
        <taxon>Pezizomycotina</taxon>
        <taxon>Sordariomycetes</taxon>
        <taxon>Hypocreomycetidae</taxon>
        <taxon>Hypocreales</taxon>
        <taxon>Cordycipitaceae</taxon>
        <taxon>Lecanicillium</taxon>
    </lineage>
</organism>
<dbReference type="EMBL" id="JANAKD010000052">
    <property type="protein sequence ID" value="KAJ3498400.1"/>
    <property type="molecule type" value="Genomic_DNA"/>
</dbReference>
<accession>A0ACC1R4J4</accession>
<reference evidence="1" key="1">
    <citation type="submission" date="2022-07" db="EMBL/GenBank/DDBJ databases">
        <title>Genome Sequence of Lecanicillium saksenae.</title>
        <authorList>
            <person name="Buettner E."/>
        </authorList>
    </citation>
    <scope>NUCLEOTIDE SEQUENCE</scope>
    <source>
        <strain evidence="1">VT-O1</strain>
    </source>
</reference>
<comment type="caution">
    <text evidence="1">The sequence shown here is derived from an EMBL/GenBank/DDBJ whole genome shotgun (WGS) entry which is preliminary data.</text>
</comment>
<protein>
    <submittedName>
        <fullName evidence="1">Uncharacterized protein</fullName>
    </submittedName>
</protein>
<name>A0ACC1R4J4_9HYPO</name>
<evidence type="ECO:0000313" key="2">
    <source>
        <dbReference type="Proteomes" id="UP001148737"/>
    </source>
</evidence>
<dbReference type="Proteomes" id="UP001148737">
    <property type="component" value="Unassembled WGS sequence"/>
</dbReference>
<keyword evidence="2" id="KW-1185">Reference proteome</keyword>
<proteinExistence type="predicted"/>
<evidence type="ECO:0000313" key="1">
    <source>
        <dbReference type="EMBL" id="KAJ3498400.1"/>
    </source>
</evidence>